<dbReference type="GO" id="GO:0004644">
    <property type="term" value="F:phosphoribosylglycinamide formyltransferase activity"/>
    <property type="evidence" value="ECO:0007669"/>
    <property type="project" value="UniProtKB-UniRule"/>
</dbReference>
<organism evidence="6 7">
    <name type="scientific">Rubinisphaera italica</name>
    <dbReference type="NCBI Taxonomy" id="2527969"/>
    <lineage>
        <taxon>Bacteria</taxon>
        <taxon>Pseudomonadati</taxon>
        <taxon>Planctomycetota</taxon>
        <taxon>Planctomycetia</taxon>
        <taxon>Planctomycetales</taxon>
        <taxon>Planctomycetaceae</taxon>
        <taxon>Rubinisphaera</taxon>
    </lineage>
</organism>
<dbReference type="GO" id="GO:0006189">
    <property type="term" value="P:'de novo' IMP biosynthetic process"/>
    <property type="evidence" value="ECO:0007669"/>
    <property type="project" value="UniProtKB-UniRule"/>
</dbReference>
<comment type="caution">
    <text evidence="4">Lacks conserved residue(s) required for the propagation of feature annotation.</text>
</comment>
<dbReference type="CDD" id="cd08645">
    <property type="entry name" value="FMT_core_GART"/>
    <property type="match status" value="1"/>
</dbReference>
<sequence>MTYPPSEPIAHPVRLAVLISGGGTTLDNFMTRIQSGELKAEVSLVIASRPDCGGIEKAKRHGLPLEIRPRKEFNSVAEFSQSVFEACRRQNVELVILGGFLSLLEIPDDFMWRVMNIHPSLIPAFCGQGFHGARVHEAAYERGVKVSGCTVHFADNQYDHGPIILQRTVAIDHQDQPADIAAKVFVQECEAYPEAIRLFSQGRLSMEGKRVAVR</sequence>
<dbReference type="PANTHER" id="PTHR43369">
    <property type="entry name" value="PHOSPHORIBOSYLGLYCINAMIDE FORMYLTRANSFERASE"/>
    <property type="match status" value="1"/>
</dbReference>
<dbReference type="SUPFAM" id="SSF53328">
    <property type="entry name" value="Formyltransferase"/>
    <property type="match status" value="1"/>
</dbReference>
<evidence type="ECO:0000313" key="6">
    <source>
        <dbReference type="EMBL" id="TWT62215.1"/>
    </source>
</evidence>
<dbReference type="RefSeq" id="WP_146504099.1">
    <property type="nucleotide sequence ID" value="NZ_SJPG01000001.1"/>
</dbReference>
<dbReference type="EC" id="2.1.2.2" evidence="4"/>
<dbReference type="Gene3D" id="3.40.50.170">
    <property type="entry name" value="Formyl transferase, N-terminal domain"/>
    <property type="match status" value="1"/>
</dbReference>
<dbReference type="Proteomes" id="UP000316095">
    <property type="component" value="Unassembled WGS sequence"/>
</dbReference>
<accession>A0A5C5XJC8</accession>
<comment type="caution">
    <text evidence="6">The sequence shown here is derived from an EMBL/GenBank/DDBJ whole genome shotgun (WGS) entry which is preliminary data.</text>
</comment>
<dbReference type="OrthoDB" id="9806170at2"/>
<protein>
    <recommendedName>
        <fullName evidence="4">Phosphoribosylglycinamide formyltransferase</fullName>
        <ecNumber evidence="4">2.1.2.2</ecNumber>
    </recommendedName>
    <alternativeName>
        <fullName evidence="4">5'-phosphoribosylglycinamide transformylase</fullName>
    </alternativeName>
    <alternativeName>
        <fullName evidence="4">GAR transformylase</fullName>
        <shortName evidence="4">GART</shortName>
    </alternativeName>
</protein>
<feature type="site" description="Raises pKa of active site His" evidence="4">
    <location>
        <position position="159"/>
    </location>
</feature>
<comment type="function">
    <text evidence="4">Catalyzes the transfer of a formyl group from 10-formyltetrahydrofolate to 5-phospho-ribosyl-glycinamide (GAR), producing 5-phospho-ribosyl-N-formylglycinamide (FGAR) and tetrahydrofolate.</text>
</comment>
<feature type="active site" description="Proton donor" evidence="4">
    <location>
        <position position="118"/>
    </location>
</feature>
<dbReference type="PANTHER" id="PTHR43369:SF2">
    <property type="entry name" value="PHOSPHORIBOSYLGLYCINAMIDE FORMYLTRANSFERASE"/>
    <property type="match status" value="1"/>
</dbReference>
<dbReference type="HAMAP" id="MF_01930">
    <property type="entry name" value="PurN"/>
    <property type="match status" value="1"/>
</dbReference>
<feature type="binding site" evidence="4">
    <location>
        <position position="116"/>
    </location>
    <ligand>
        <name>(6R)-10-formyltetrahydrofolate</name>
        <dbReference type="ChEBI" id="CHEBI:195366"/>
    </ligand>
</feature>
<keyword evidence="2 4" id="KW-0808">Transferase</keyword>
<evidence type="ECO:0000256" key="2">
    <source>
        <dbReference type="ARBA" id="ARBA00022679"/>
    </source>
</evidence>
<keyword evidence="3 4" id="KW-0658">Purine biosynthesis</keyword>
<dbReference type="InterPro" id="IPR036477">
    <property type="entry name" value="Formyl_transf_N_sf"/>
</dbReference>
<name>A0A5C5XJC8_9PLAN</name>
<dbReference type="AlphaFoldDB" id="A0A5C5XJC8"/>
<comment type="pathway">
    <text evidence="1 4">Purine metabolism; IMP biosynthesis via de novo pathway; N(2)-formyl-N(1)-(5-phospho-D-ribosyl)glycinamide from N(1)-(5-phospho-D-ribosyl)glycinamide (10-formyl THF route): step 1/1.</text>
</comment>
<feature type="domain" description="Formyl transferase N-terminal" evidence="5">
    <location>
        <begin position="14"/>
        <end position="196"/>
    </location>
</feature>
<dbReference type="Pfam" id="PF00551">
    <property type="entry name" value="Formyl_trans_N"/>
    <property type="match status" value="1"/>
</dbReference>
<evidence type="ECO:0000256" key="1">
    <source>
        <dbReference type="ARBA" id="ARBA00005054"/>
    </source>
</evidence>
<dbReference type="InterPro" id="IPR004607">
    <property type="entry name" value="GART"/>
</dbReference>
<dbReference type="NCBIfam" id="TIGR00639">
    <property type="entry name" value="PurN"/>
    <property type="match status" value="1"/>
</dbReference>
<evidence type="ECO:0000313" key="7">
    <source>
        <dbReference type="Proteomes" id="UP000316095"/>
    </source>
</evidence>
<dbReference type="GO" id="GO:0005829">
    <property type="term" value="C:cytosol"/>
    <property type="evidence" value="ECO:0007669"/>
    <property type="project" value="TreeGrafter"/>
</dbReference>
<comment type="catalytic activity">
    <reaction evidence="4">
        <text>N(1)-(5-phospho-beta-D-ribosyl)glycinamide + (6R)-10-formyltetrahydrofolate = N(2)-formyl-N(1)-(5-phospho-beta-D-ribosyl)glycinamide + (6S)-5,6,7,8-tetrahydrofolate + H(+)</text>
        <dbReference type="Rhea" id="RHEA:15053"/>
        <dbReference type="ChEBI" id="CHEBI:15378"/>
        <dbReference type="ChEBI" id="CHEBI:57453"/>
        <dbReference type="ChEBI" id="CHEBI:143788"/>
        <dbReference type="ChEBI" id="CHEBI:147286"/>
        <dbReference type="ChEBI" id="CHEBI:195366"/>
        <dbReference type="EC" id="2.1.2.2"/>
    </reaction>
</comment>
<dbReference type="UniPathway" id="UPA00074">
    <property type="reaction ID" value="UER00126"/>
</dbReference>
<evidence type="ECO:0000256" key="4">
    <source>
        <dbReference type="HAMAP-Rule" id="MF_01930"/>
    </source>
</evidence>
<proteinExistence type="inferred from homology"/>
<evidence type="ECO:0000259" key="5">
    <source>
        <dbReference type="Pfam" id="PF00551"/>
    </source>
</evidence>
<gene>
    <name evidence="4 6" type="primary">purN</name>
    <name evidence="6" type="ORF">Pan54_29560</name>
</gene>
<evidence type="ECO:0000256" key="3">
    <source>
        <dbReference type="ARBA" id="ARBA00022755"/>
    </source>
</evidence>
<keyword evidence="7" id="KW-1185">Reference proteome</keyword>
<dbReference type="EMBL" id="SJPG01000001">
    <property type="protein sequence ID" value="TWT62215.1"/>
    <property type="molecule type" value="Genomic_DNA"/>
</dbReference>
<reference evidence="6 7" key="1">
    <citation type="submission" date="2019-02" db="EMBL/GenBank/DDBJ databases">
        <title>Deep-cultivation of Planctomycetes and their phenomic and genomic characterization uncovers novel biology.</title>
        <authorList>
            <person name="Wiegand S."/>
            <person name="Jogler M."/>
            <person name="Boedeker C."/>
            <person name="Pinto D."/>
            <person name="Vollmers J."/>
            <person name="Rivas-Marin E."/>
            <person name="Kohn T."/>
            <person name="Peeters S.H."/>
            <person name="Heuer A."/>
            <person name="Rast P."/>
            <person name="Oberbeckmann S."/>
            <person name="Bunk B."/>
            <person name="Jeske O."/>
            <person name="Meyerdierks A."/>
            <person name="Storesund J.E."/>
            <person name="Kallscheuer N."/>
            <person name="Luecker S."/>
            <person name="Lage O.M."/>
            <person name="Pohl T."/>
            <person name="Merkel B.J."/>
            <person name="Hornburger P."/>
            <person name="Mueller R.-W."/>
            <person name="Bruemmer F."/>
            <person name="Labrenz M."/>
            <person name="Spormann A.M."/>
            <person name="Op Den Camp H."/>
            <person name="Overmann J."/>
            <person name="Amann R."/>
            <person name="Jetten M.S.M."/>
            <person name="Mascher T."/>
            <person name="Medema M.H."/>
            <person name="Devos D.P."/>
            <person name="Kaster A.-K."/>
            <person name="Ovreas L."/>
            <person name="Rohde M."/>
            <person name="Galperin M.Y."/>
            <person name="Jogler C."/>
        </authorList>
    </citation>
    <scope>NUCLEOTIDE SEQUENCE [LARGE SCALE GENOMIC DNA]</scope>
    <source>
        <strain evidence="6 7">Pan54</strain>
    </source>
</reference>
<comment type="similarity">
    <text evidence="4">Belongs to the GART family.</text>
</comment>
<dbReference type="InterPro" id="IPR002376">
    <property type="entry name" value="Formyl_transf_N"/>
</dbReference>